<dbReference type="InterPro" id="IPR046959">
    <property type="entry name" value="PRK1-6/SRF4-like"/>
</dbReference>
<dbReference type="SUPFAM" id="SSF56112">
    <property type="entry name" value="Protein kinase-like (PK-like)"/>
    <property type="match status" value="1"/>
</dbReference>
<keyword evidence="9" id="KW-1185">Reference proteome</keyword>
<keyword evidence="6 7" id="KW-0472">Membrane</keyword>
<reference evidence="10" key="2">
    <citation type="submission" date="2025-08" db="UniProtKB">
        <authorList>
            <consortium name="RefSeq"/>
        </authorList>
    </citation>
    <scope>IDENTIFICATION</scope>
    <source>
        <tissue evidence="10">Leaf</tissue>
    </source>
</reference>
<dbReference type="GeneID" id="116213175"/>
<keyword evidence="5 7" id="KW-1133">Transmembrane helix</keyword>
<keyword evidence="3 7" id="KW-0812">Transmembrane</keyword>
<evidence type="ECO:0000256" key="1">
    <source>
        <dbReference type="ARBA" id="ARBA00004370"/>
    </source>
</evidence>
<dbReference type="InterPro" id="IPR011009">
    <property type="entry name" value="Kinase-like_dom_sf"/>
</dbReference>
<feature type="transmembrane region" description="Helical" evidence="7">
    <location>
        <begin position="12"/>
        <end position="32"/>
    </location>
</feature>
<evidence type="ECO:0000259" key="8">
    <source>
        <dbReference type="PROSITE" id="PS50011"/>
    </source>
</evidence>
<dbReference type="InterPro" id="IPR032675">
    <property type="entry name" value="LRR_dom_sf"/>
</dbReference>
<comment type="subcellular location">
    <subcellularLocation>
        <location evidence="1">Membrane</location>
    </subcellularLocation>
</comment>
<dbReference type="PROSITE" id="PS50011">
    <property type="entry name" value="PROTEIN_KINASE_DOM"/>
    <property type="match status" value="1"/>
</dbReference>
<dbReference type="OrthoDB" id="5966500at2759"/>
<keyword evidence="10" id="KW-0675">Receptor</keyword>
<keyword evidence="2" id="KW-0433">Leucine-rich repeat</keyword>
<dbReference type="GO" id="GO:0005524">
    <property type="term" value="F:ATP binding"/>
    <property type="evidence" value="ECO:0007669"/>
    <property type="project" value="InterPro"/>
</dbReference>
<keyword evidence="10" id="KW-0418">Kinase</keyword>
<dbReference type="Gene3D" id="1.10.510.10">
    <property type="entry name" value="Transferase(Phosphotransferase) domain 1"/>
    <property type="match status" value="1"/>
</dbReference>
<dbReference type="PROSITE" id="PS51450">
    <property type="entry name" value="LRR"/>
    <property type="match status" value="1"/>
</dbReference>
<feature type="domain" description="Protein kinase" evidence="8">
    <location>
        <begin position="283"/>
        <end position="549"/>
    </location>
</feature>
<protein>
    <submittedName>
        <fullName evidence="10">Probable inactive receptor kinase At2g26730</fullName>
    </submittedName>
</protein>
<organism evidence="9 10">
    <name type="scientific">Punica granatum</name>
    <name type="common">Pomegranate</name>
    <dbReference type="NCBI Taxonomy" id="22663"/>
    <lineage>
        <taxon>Eukaryota</taxon>
        <taxon>Viridiplantae</taxon>
        <taxon>Streptophyta</taxon>
        <taxon>Embryophyta</taxon>
        <taxon>Tracheophyta</taxon>
        <taxon>Spermatophyta</taxon>
        <taxon>Magnoliopsida</taxon>
        <taxon>eudicotyledons</taxon>
        <taxon>Gunneridae</taxon>
        <taxon>Pentapetalae</taxon>
        <taxon>rosids</taxon>
        <taxon>malvids</taxon>
        <taxon>Myrtales</taxon>
        <taxon>Lythraceae</taxon>
        <taxon>Punica</taxon>
    </lineage>
</organism>
<dbReference type="Proteomes" id="UP000515151">
    <property type="component" value="Chromosome 7"/>
</dbReference>
<evidence type="ECO:0000313" key="10">
    <source>
        <dbReference type="RefSeq" id="XP_031403882.1"/>
    </source>
</evidence>
<dbReference type="GO" id="GO:0004672">
    <property type="term" value="F:protein kinase activity"/>
    <property type="evidence" value="ECO:0007669"/>
    <property type="project" value="InterPro"/>
</dbReference>
<dbReference type="Gene3D" id="3.80.10.10">
    <property type="entry name" value="Ribonuclease Inhibitor"/>
    <property type="match status" value="1"/>
</dbReference>
<name>A0A6P8E1V9_PUNGR</name>
<dbReference type="RefSeq" id="XP_031403882.1">
    <property type="nucleotide sequence ID" value="XM_031548022.1"/>
</dbReference>
<dbReference type="PANTHER" id="PTHR48007">
    <property type="entry name" value="LEUCINE-RICH REPEAT RECEPTOR-LIKE PROTEIN KINASE PXC1"/>
    <property type="match status" value="1"/>
</dbReference>
<keyword evidence="4" id="KW-0677">Repeat</keyword>
<keyword evidence="10" id="KW-0808">Transferase</keyword>
<gene>
    <name evidence="10" type="primary">LOC116213175</name>
</gene>
<dbReference type="Pfam" id="PF00069">
    <property type="entry name" value="Pkinase"/>
    <property type="match status" value="1"/>
</dbReference>
<dbReference type="AlphaFoldDB" id="A0A6P8E1V9"/>
<accession>A0A6P8E1V9</accession>
<dbReference type="SUPFAM" id="SSF52058">
    <property type="entry name" value="L domain-like"/>
    <property type="match status" value="1"/>
</dbReference>
<evidence type="ECO:0000313" key="9">
    <source>
        <dbReference type="Proteomes" id="UP000515151"/>
    </source>
</evidence>
<dbReference type="InterPro" id="IPR000719">
    <property type="entry name" value="Prot_kinase_dom"/>
</dbReference>
<dbReference type="Gene3D" id="3.30.200.20">
    <property type="entry name" value="Phosphorylase Kinase, domain 1"/>
    <property type="match status" value="1"/>
</dbReference>
<evidence type="ECO:0000256" key="2">
    <source>
        <dbReference type="ARBA" id="ARBA00022614"/>
    </source>
</evidence>
<feature type="transmembrane region" description="Helical" evidence="7">
    <location>
        <begin position="209"/>
        <end position="230"/>
    </location>
</feature>
<dbReference type="GO" id="GO:0016020">
    <property type="term" value="C:membrane"/>
    <property type="evidence" value="ECO:0007669"/>
    <property type="project" value="UniProtKB-SubCell"/>
</dbReference>
<sequence>MTAAMWRKKDFSLYSVSFGLLRVLAFFVLIIICLGGELSETESFFNFINVIDPNKAVSISWNASAREFCSYNQRFLDCNLEDGSIVGIRLESSCLAGVIDGASLCSLLNLEYVNLANNLIHGSIPESIANCRSLTSLNLSNNQLSGKIPVALQRLKSLKSLDISKNHFRQNSQLLIAGRELYEDFLKSRKLSSAESPVTSKSASPWYKWLGWIPVILGIGFFLWFTCFASRNAAKLAREKEILKALRDSPVEVLPTKPPIQETKPEEERRAELVFFVEEQAAFKMNDLLEAGADLQNQNLCSSLYKVVLKNNAAYAVKRLKKLQVSFDEFGRTMRKIGYMKHPNILPLVGYNSTNEEKLLMYNYQDNGSLLHLLDNYVEGKRDFPWRLRLLIALGIVRGLEFIHQKPDPIPHGNLKLSNILLDDDMEPLISEYGFSRFTDPNKASLYSSNGYMAPERSLSEAADVYSFGVILLELLTGKTVEKTGIDLPKWVKSMVREEWTGEVFDKEVSRSAKQWAFPLLNVALKCVSVDPDSRPSTLEVLEKIEEVAGIPGEVPASPSCSIESSHQDCCLLHSVIPETWDTPGSNS</sequence>
<dbReference type="InterPro" id="IPR001611">
    <property type="entry name" value="Leu-rich_rpt"/>
</dbReference>
<evidence type="ECO:0000256" key="5">
    <source>
        <dbReference type="ARBA" id="ARBA00022989"/>
    </source>
</evidence>
<evidence type="ECO:0000256" key="7">
    <source>
        <dbReference type="SAM" id="Phobius"/>
    </source>
</evidence>
<proteinExistence type="predicted"/>
<reference evidence="9" key="1">
    <citation type="journal article" date="2020" name="Plant Biotechnol. J.">
        <title>The pomegranate (Punica granatum L.) draft genome dissects genetic divergence between soft- and hard-seeded cultivars.</title>
        <authorList>
            <person name="Luo X."/>
            <person name="Li H."/>
            <person name="Wu Z."/>
            <person name="Yao W."/>
            <person name="Zhao P."/>
            <person name="Cao D."/>
            <person name="Yu H."/>
            <person name="Li K."/>
            <person name="Poudel K."/>
            <person name="Zhao D."/>
            <person name="Zhang F."/>
            <person name="Xia X."/>
            <person name="Chen L."/>
            <person name="Wang Q."/>
            <person name="Jing D."/>
            <person name="Cao S."/>
        </authorList>
    </citation>
    <scope>NUCLEOTIDE SEQUENCE [LARGE SCALE GENOMIC DNA]</scope>
    <source>
        <strain evidence="9">cv. Tunisia</strain>
    </source>
</reference>
<dbReference type="PANTHER" id="PTHR48007:SF77">
    <property type="entry name" value="PROTEIN KINASE DOMAIN-CONTAINING PROTEIN"/>
    <property type="match status" value="1"/>
</dbReference>
<evidence type="ECO:0000256" key="3">
    <source>
        <dbReference type="ARBA" id="ARBA00022692"/>
    </source>
</evidence>
<dbReference type="Pfam" id="PF13855">
    <property type="entry name" value="LRR_8"/>
    <property type="match status" value="1"/>
</dbReference>
<evidence type="ECO:0000256" key="6">
    <source>
        <dbReference type="ARBA" id="ARBA00023136"/>
    </source>
</evidence>
<evidence type="ECO:0000256" key="4">
    <source>
        <dbReference type="ARBA" id="ARBA00022737"/>
    </source>
</evidence>